<dbReference type="GO" id="GO:0008889">
    <property type="term" value="F:glycerophosphodiester phosphodiesterase activity"/>
    <property type="evidence" value="ECO:0007669"/>
    <property type="project" value="UniProtKB-EC"/>
</dbReference>
<keyword evidence="3" id="KW-1185">Reference proteome</keyword>
<organism evidence="2 3">
    <name type="scientific">Clostridium oryzae</name>
    <dbReference type="NCBI Taxonomy" id="1450648"/>
    <lineage>
        <taxon>Bacteria</taxon>
        <taxon>Bacillati</taxon>
        <taxon>Bacillota</taxon>
        <taxon>Clostridia</taxon>
        <taxon>Eubacteriales</taxon>
        <taxon>Clostridiaceae</taxon>
        <taxon>Clostridium</taxon>
    </lineage>
</organism>
<comment type="caution">
    <text evidence="2">The sequence shown here is derived from an EMBL/GenBank/DDBJ whole genome shotgun (WGS) entry which is preliminary data.</text>
</comment>
<evidence type="ECO:0000259" key="1">
    <source>
        <dbReference type="PROSITE" id="PS51704"/>
    </source>
</evidence>
<dbReference type="Pfam" id="PF03009">
    <property type="entry name" value="GDPD"/>
    <property type="match status" value="1"/>
</dbReference>
<dbReference type="Gene3D" id="3.20.20.190">
    <property type="entry name" value="Phosphatidylinositol (PI) phosphodiesterase"/>
    <property type="match status" value="1"/>
</dbReference>
<dbReference type="EC" id="3.1.4.46" evidence="2"/>
<keyword evidence="2" id="KW-0378">Hydrolase</keyword>
<dbReference type="InterPro" id="IPR030395">
    <property type="entry name" value="GP_PDE_dom"/>
</dbReference>
<accession>A0A1V4IY81</accession>
<reference evidence="2 3" key="1">
    <citation type="submission" date="2017-03" db="EMBL/GenBank/DDBJ databases">
        <title>Genome sequence of Clostridium oryzae DSM 28571.</title>
        <authorList>
            <person name="Poehlein A."/>
            <person name="Daniel R."/>
        </authorList>
    </citation>
    <scope>NUCLEOTIDE SEQUENCE [LARGE SCALE GENOMIC DNA]</scope>
    <source>
        <strain evidence="2 3">DSM 28571</strain>
    </source>
</reference>
<gene>
    <name evidence="2" type="primary">ugpQ</name>
    <name evidence="2" type="ORF">CLORY_00320</name>
</gene>
<dbReference type="RefSeq" id="WP_079421558.1">
    <property type="nucleotide sequence ID" value="NZ_MZGV01000001.1"/>
</dbReference>
<name>A0A1V4IY81_9CLOT</name>
<dbReference type="GO" id="GO:0006629">
    <property type="term" value="P:lipid metabolic process"/>
    <property type="evidence" value="ECO:0007669"/>
    <property type="project" value="InterPro"/>
</dbReference>
<feature type="domain" description="GP-PDE" evidence="1">
    <location>
        <begin position="2"/>
        <end position="242"/>
    </location>
</feature>
<dbReference type="PANTHER" id="PTHR46211">
    <property type="entry name" value="GLYCEROPHOSPHORYL DIESTER PHOSPHODIESTERASE"/>
    <property type="match status" value="1"/>
</dbReference>
<dbReference type="SUPFAM" id="SSF51695">
    <property type="entry name" value="PLC-like phosphodiesterases"/>
    <property type="match status" value="1"/>
</dbReference>
<dbReference type="Proteomes" id="UP000190080">
    <property type="component" value="Unassembled WGS sequence"/>
</dbReference>
<evidence type="ECO:0000313" key="3">
    <source>
        <dbReference type="Proteomes" id="UP000190080"/>
    </source>
</evidence>
<dbReference type="OrthoDB" id="384721at2"/>
<dbReference type="EMBL" id="MZGV01000001">
    <property type="protein sequence ID" value="OPJ65032.1"/>
    <property type="molecule type" value="Genomic_DNA"/>
</dbReference>
<dbReference type="InterPro" id="IPR017946">
    <property type="entry name" value="PLC-like_Pdiesterase_TIM-brl"/>
</dbReference>
<protein>
    <submittedName>
        <fullName evidence="2">Glycerophosphoryl diester phosphodiesterase</fullName>
        <ecNumber evidence="2">3.1.4.46</ecNumber>
    </submittedName>
</protein>
<sequence>MVKIHAHRGASGDFPENTMISFKNAIEQGTDYVETDVQMSADGVLMIMHDEKLKRTTGAAGFLKDYTYSELKKLDAGMWKDKKFKKERIPRVDELLMLAKASDVRINFEIKNGKIPYPNIEEKLINLIDEYGLLDRVMFSGFNHYSMLKCRQILDGMNRDVKIGLLYMDYLYHPYDYCKTVHADGIHPAHYSVNEEIIKECHKANLFVNVFTVNDEATMKKFISYDVDGIITNYPGKLRKLL</sequence>
<evidence type="ECO:0000313" key="2">
    <source>
        <dbReference type="EMBL" id="OPJ65032.1"/>
    </source>
</evidence>
<dbReference type="CDD" id="cd08563">
    <property type="entry name" value="GDPD_TtGDE_like"/>
    <property type="match status" value="1"/>
</dbReference>
<dbReference type="PROSITE" id="PS51704">
    <property type="entry name" value="GP_PDE"/>
    <property type="match status" value="1"/>
</dbReference>
<dbReference type="AlphaFoldDB" id="A0A1V4IY81"/>
<dbReference type="PANTHER" id="PTHR46211:SF1">
    <property type="entry name" value="GLYCEROPHOSPHODIESTER PHOSPHODIESTERASE, CYTOPLASMIC"/>
    <property type="match status" value="1"/>
</dbReference>
<dbReference type="STRING" id="1450648.CLORY_00320"/>
<proteinExistence type="predicted"/>